<gene>
    <name evidence="3" type="primary">UBXN6</name>
    <name evidence="3" type="ORF">g.7159</name>
</gene>
<sequence>MCIMSINPLKEFFKRRKAEAKFARAGPGKTLASETGAGPSRDQNPPARQAAAEAAMKRFSKDTHKPAQRPRISTEPASGSNITNTKNDDPTTSTLPAEGTIQKRELLVIDGVAQRDVRVYSTEELAQRIKTPEIDDEFFRLTVDDAKLIQQRYNEERTRNEILRTSEMRRRDAEAKKSTTNIARLRFRLPNNFVLEASFSGTESMGLVRDWLVATCVDKMELDLKSFDILMGLKPIKEADFERTVKQLGLIPATTLSVVLKNA</sequence>
<protein>
    <submittedName>
        <fullName evidence="3">UBX domain-containing protein 6</fullName>
    </submittedName>
</protein>
<dbReference type="SUPFAM" id="SSF54236">
    <property type="entry name" value="Ubiquitin-like"/>
    <property type="match status" value="1"/>
</dbReference>
<dbReference type="Gene3D" id="3.10.20.90">
    <property type="entry name" value="Phosphatidylinositol 3-kinase Catalytic Subunit, Chain A, domain 1"/>
    <property type="match status" value="1"/>
</dbReference>
<evidence type="ECO:0000313" key="3">
    <source>
        <dbReference type="EMBL" id="MDE46767.1"/>
    </source>
</evidence>
<organism evidence="3">
    <name type="scientific">Aceria tosichella</name>
    <name type="common">wheat curl mite</name>
    <dbReference type="NCBI Taxonomy" id="561515"/>
    <lineage>
        <taxon>Eukaryota</taxon>
        <taxon>Metazoa</taxon>
        <taxon>Ecdysozoa</taxon>
        <taxon>Arthropoda</taxon>
        <taxon>Chelicerata</taxon>
        <taxon>Arachnida</taxon>
        <taxon>Acari</taxon>
        <taxon>Acariformes</taxon>
        <taxon>Trombidiformes</taxon>
        <taxon>Prostigmata</taxon>
        <taxon>Eupodina</taxon>
        <taxon>Eriophyoidea</taxon>
        <taxon>Eriophyidae</taxon>
        <taxon>Eriophyinae</taxon>
        <taxon>Aceriini</taxon>
        <taxon>Aceria</taxon>
    </lineage>
</organism>
<dbReference type="GO" id="GO:0005737">
    <property type="term" value="C:cytoplasm"/>
    <property type="evidence" value="ECO:0007669"/>
    <property type="project" value="TreeGrafter"/>
</dbReference>
<dbReference type="EMBL" id="GGYP01001996">
    <property type="protein sequence ID" value="MDE46767.1"/>
    <property type="molecule type" value="Transcribed_RNA"/>
</dbReference>
<evidence type="ECO:0000259" key="2">
    <source>
        <dbReference type="PROSITE" id="PS50033"/>
    </source>
</evidence>
<dbReference type="InterPro" id="IPR001012">
    <property type="entry name" value="UBX_dom"/>
</dbReference>
<dbReference type="CDD" id="cd01767">
    <property type="entry name" value="UBX"/>
    <property type="match status" value="1"/>
</dbReference>
<evidence type="ECO:0000256" key="1">
    <source>
        <dbReference type="SAM" id="MobiDB-lite"/>
    </source>
</evidence>
<dbReference type="InterPro" id="IPR029071">
    <property type="entry name" value="Ubiquitin-like_domsf"/>
</dbReference>
<feature type="compositionally biased region" description="Polar residues" evidence="1">
    <location>
        <begin position="75"/>
        <end position="95"/>
    </location>
</feature>
<feature type="domain" description="UBX" evidence="2">
    <location>
        <begin position="178"/>
        <end position="258"/>
    </location>
</feature>
<name>A0A6G1S9C1_9ACAR</name>
<accession>A0A6G1S9C1</accession>
<feature type="compositionally biased region" description="Basic and acidic residues" evidence="1">
    <location>
        <begin position="55"/>
        <end position="65"/>
    </location>
</feature>
<feature type="region of interest" description="Disordered" evidence="1">
    <location>
        <begin position="21"/>
        <end position="99"/>
    </location>
</feature>
<dbReference type="PANTHER" id="PTHR23153:SF38">
    <property type="entry name" value="UBX DOMAIN-CONTAINING PROTEIN 6"/>
    <property type="match status" value="1"/>
</dbReference>
<reference evidence="3" key="1">
    <citation type="submission" date="2018-10" db="EMBL/GenBank/DDBJ databases">
        <title>Transcriptome assembly of Aceria tosichella (Wheat curl mite) Type 2.</title>
        <authorList>
            <person name="Scully E.D."/>
            <person name="Geib S.M."/>
            <person name="Palmer N.A."/>
            <person name="Gupta A.K."/>
            <person name="Sarath G."/>
            <person name="Tatineni S."/>
        </authorList>
    </citation>
    <scope>NUCLEOTIDE SEQUENCE</scope>
    <source>
        <strain evidence="3">LincolnNE</strain>
    </source>
</reference>
<dbReference type="PANTHER" id="PTHR23153">
    <property type="entry name" value="UBX-RELATED"/>
    <property type="match status" value="1"/>
</dbReference>
<dbReference type="AlphaFoldDB" id="A0A6G1S9C1"/>
<proteinExistence type="predicted"/>
<dbReference type="PROSITE" id="PS50033">
    <property type="entry name" value="UBX"/>
    <property type="match status" value="1"/>
</dbReference>